<dbReference type="SUPFAM" id="SSF52540">
    <property type="entry name" value="P-loop containing nucleoside triphosphate hydrolases"/>
    <property type="match status" value="1"/>
</dbReference>
<dbReference type="Proteomes" id="UP000189800">
    <property type="component" value="Unassembled WGS sequence"/>
</dbReference>
<dbReference type="Gene3D" id="3.40.50.300">
    <property type="entry name" value="P-loop containing nucleotide triphosphate hydrolases"/>
    <property type="match status" value="2"/>
</dbReference>
<dbReference type="EMBL" id="MUYU01000009">
    <property type="protein sequence ID" value="OOS24589.1"/>
    <property type="molecule type" value="Genomic_DNA"/>
</dbReference>
<protein>
    <recommendedName>
        <fullName evidence="2">Rad50/SbcC-type AAA domain-containing protein</fullName>
    </recommendedName>
</protein>
<dbReference type="GO" id="GO:0016887">
    <property type="term" value="F:ATP hydrolysis activity"/>
    <property type="evidence" value="ECO:0007669"/>
    <property type="project" value="InterPro"/>
</dbReference>
<dbReference type="STRING" id="470453.B0680_03930"/>
<feature type="coiled-coil region" evidence="1">
    <location>
        <begin position="1007"/>
        <end position="1034"/>
    </location>
</feature>
<evidence type="ECO:0000313" key="3">
    <source>
        <dbReference type="EMBL" id="OOS24589.1"/>
    </source>
</evidence>
<feature type="domain" description="Rad50/SbcC-type AAA" evidence="2">
    <location>
        <begin position="5"/>
        <end position="250"/>
    </location>
</feature>
<feature type="coiled-coil region" evidence="1">
    <location>
        <begin position="229"/>
        <end position="276"/>
    </location>
</feature>
<dbReference type="GO" id="GO:0006302">
    <property type="term" value="P:double-strand break repair"/>
    <property type="evidence" value="ECO:0007669"/>
    <property type="project" value="InterPro"/>
</dbReference>
<dbReference type="PANTHER" id="PTHR32114:SF2">
    <property type="entry name" value="ABC TRANSPORTER ABCH.3"/>
    <property type="match status" value="1"/>
</dbReference>
<dbReference type="InterPro" id="IPR027417">
    <property type="entry name" value="P-loop_NTPase"/>
</dbReference>
<sequence length="1283" mass="144327">MKIIKLSFENINSLKGKWQVNFEDPAFDANALFAITGATGAGKTTVLDAICLALYGETPRVTVSAAHNELMSIGTAFASSEVIFQVNKTVYRAYWSQRRANKNPNGKLQPIVRELSLLSSTQDDTGKIIEEKASNVEKKIIEILGMNKEQFTRSVMLVQGDFSAFLQAEAGKRGAILEQITGTQIYAEIGKLAFEKNKEQALALKQLTTRLGEVNCMDQATFDALIGELNQAQAHSDTLAKQLNNYENELNAANHYQKLHDEIHLWQAKLDDSQDKLNDFADDKARLDKAKRAFEILPFYQQYHELKNDHDTANQSLTHLNNQLPQLTAQLDMHSNQLAQYKQDYEQAVQALNDKKPAITDARKLDQQIALTQQSLNLCDAQYKDRQQSYAENSKHITETRSKVASISDALVQLQQQLMADEQDEHLLDKINHLKHSANKISDAKAYIGKQYQHLKKAHQDLHQANTNRLAKREAYKSVKDKIADAHNTLASQQSELATILGVSAIDSTDNYQDYLTRLDNQLKHLQQQAHHYEQLIAHTHNHQALMTEIAKLDESIHNEQNQLNNAKHNIANKQQALTDAMALQNALSETYETKKQLIHMKSQFDKLSDGHPCPLCGSTIHPYKHNGTQPSDDDAQIAKDKLDAQLVITTNLQDEINQYLLNIHTLETKISTLSATSGQTKDQCQQLSEQMMGIWAQYHSNKPLPSYLQLEEDYQALLQDLAHKDGLKQQAHELIYQIKDSQSNLATLTVQHEHIIADGTSLKSQIAGYLAQIVSIQNELTAQFDTVNTLTDGLGAFGIDCQSYHQWQEKICSQCTIPEQISVDDWIASPSQMIMNVSADGIDDLLSLINNYQHNLTKQYETYEQLSAQKIALTHEQIEHQTRLNALMAEQQTLESACHSLDTQRHEYQKILQSQSEQRYALLGDASVDDVENALQSAISHHQAQLSQSEQAYQTAKLTLEQATLSIKHQGEQVAQLHKKLQQAGKLWQDKLSDSLFDDEADFVAVQLDKDAMQALDETLQALEQAHQLAKITYQDRVNSLDELQKNHPTIHEINLPQLQETVSQLKDEQALLHQKIGELSTKKDTEEQNRHYQLELIEQIDQQKAQNEIWAKLDVLIGSADGRKYRNFVQGLTLDLVLYHANHILQKMNDRYLLTQNADSGKALEILVTDLHQGDVVRSSKNLSGGETFMVSLALALGLSQINSRQMQIESLFLDEGFGTLDETALDMALSTLFELQQSGKSIGIISHVASLKERIDTQIIIEKRAGGTSVMSGAGVSRLA</sequence>
<evidence type="ECO:0000256" key="1">
    <source>
        <dbReference type="SAM" id="Coils"/>
    </source>
</evidence>
<feature type="coiled-coil region" evidence="1">
    <location>
        <begin position="476"/>
        <end position="584"/>
    </location>
</feature>
<name>A0A1T0CQT6_9GAMM</name>
<evidence type="ECO:0000313" key="4">
    <source>
        <dbReference type="Proteomes" id="UP000189800"/>
    </source>
</evidence>
<dbReference type="Pfam" id="PF13476">
    <property type="entry name" value="AAA_23"/>
    <property type="match status" value="1"/>
</dbReference>
<dbReference type="Pfam" id="PF13558">
    <property type="entry name" value="SbcC_Walker_B"/>
    <property type="match status" value="1"/>
</dbReference>
<keyword evidence="4" id="KW-1185">Reference proteome</keyword>
<dbReference type="InterPro" id="IPR038729">
    <property type="entry name" value="Rad50/SbcC_AAA"/>
</dbReference>
<dbReference type="PANTHER" id="PTHR32114">
    <property type="entry name" value="ABC TRANSPORTER ABCH.3"/>
    <property type="match status" value="1"/>
</dbReference>
<comment type="caution">
    <text evidence="3">The sequence shown here is derived from an EMBL/GenBank/DDBJ whole genome shotgun (WGS) entry which is preliminary data.</text>
</comment>
<gene>
    <name evidence="3" type="ORF">B0680_03930</name>
</gene>
<organism evidence="3 4">
    <name type="scientific">Moraxella pluranimalium</name>
    <dbReference type="NCBI Taxonomy" id="470453"/>
    <lineage>
        <taxon>Bacteria</taxon>
        <taxon>Pseudomonadati</taxon>
        <taxon>Pseudomonadota</taxon>
        <taxon>Gammaproteobacteria</taxon>
        <taxon>Moraxellales</taxon>
        <taxon>Moraxellaceae</taxon>
        <taxon>Moraxella</taxon>
    </lineage>
</organism>
<keyword evidence="1" id="KW-0175">Coiled coil</keyword>
<dbReference type="OrthoDB" id="9795626at2"/>
<dbReference type="RefSeq" id="WP_078253754.1">
    <property type="nucleotide sequence ID" value="NZ_MUYU01000009.1"/>
</dbReference>
<feature type="coiled-coil region" evidence="1">
    <location>
        <begin position="303"/>
        <end position="351"/>
    </location>
</feature>
<accession>A0A1T0CQT6</accession>
<proteinExistence type="predicted"/>
<evidence type="ECO:0000259" key="2">
    <source>
        <dbReference type="Pfam" id="PF13476"/>
    </source>
</evidence>
<reference evidence="3 4" key="1">
    <citation type="submission" date="2017-02" db="EMBL/GenBank/DDBJ databases">
        <title>Draft genome sequence of Moraxella pluranimalium CCUG 54913T type strain.</title>
        <authorList>
            <person name="Salva-Serra F."/>
            <person name="Engstrom-Jakobsson H."/>
            <person name="Thorell K."/>
            <person name="Jaen-Luchoro D."/>
            <person name="Gonzales-Siles L."/>
            <person name="Karlsson R."/>
            <person name="Yazdan S."/>
            <person name="Boulund F."/>
            <person name="Johnning A."/>
            <person name="Engstrand L."/>
            <person name="Kristiansson E."/>
            <person name="Moore E."/>
        </authorList>
    </citation>
    <scope>NUCLEOTIDE SEQUENCE [LARGE SCALE GENOMIC DNA]</scope>
    <source>
        <strain evidence="3 4">CCUG 54913</strain>
    </source>
</reference>